<evidence type="ECO:0000313" key="1">
    <source>
        <dbReference type="EMBL" id="AXA36383.1"/>
    </source>
</evidence>
<dbReference type="EMBL" id="CP030759">
    <property type="protein sequence ID" value="AXA36383.1"/>
    <property type="molecule type" value="Genomic_DNA"/>
</dbReference>
<gene>
    <name evidence="1" type="ORF">BRCON_1606</name>
</gene>
<protein>
    <submittedName>
        <fullName evidence="1">Uncharacterized protein</fullName>
    </submittedName>
</protein>
<dbReference type="KEGG" id="schv:BRCON_1606"/>
<reference evidence="1 2" key="1">
    <citation type="submission" date="2018-05" db="EMBL/GenBank/DDBJ databases">
        <title>A metagenomic window into the 2 km-deep terrestrial subsurface aquifer revealed taxonomically and functionally diverse microbial community comprising novel uncultured bacterial lineages.</title>
        <authorList>
            <person name="Kadnikov V.V."/>
            <person name="Mardanov A.V."/>
            <person name="Beletsky A.V."/>
            <person name="Banks D."/>
            <person name="Pimenov N.V."/>
            <person name="Frank Y.A."/>
            <person name="Karnachuk O.V."/>
            <person name="Ravin N.V."/>
        </authorList>
    </citation>
    <scope>NUCLEOTIDE SEQUENCE [LARGE SCALE GENOMIC DNA]</scope>
    <source>
        <strain evidence="1">BY</strain>
    </source>
</reference>
<dbReference type="Proteomes" id="UP000262583">
    <property type="component" value="Chromosome"/>
</dbReference>
<organism evidence="1 2">
    <name type="scientific">Sumerlaea chitinivorans</name>
    <dbReference type="NCBI Taxonomy" id="2250252"/>
    <lineage>
        <taxon>Bacteria</taxon>
        <taxon>Candidatus Sumerlaeota</taxon>
        <taxon>Candidatus Sumerlaeia</taxon>
        <taxon>Candidatus Sumerlaeales</taxon>
        <taxon>Candidatus Sumerlaeaceae</taxon>
        <taxon>Candidatus Sumerlaea</taxon>
    </lineage>
</organism>
<name>A0A2Z4Y7H6_SUMC1</name>
<proteinExistence type="predicted"/>
<sequence>MDGLALTAIRKGKLDLYAVGSGDPKPCKRGLVRPLFSV</sequence>
<evidence type="ECO:0000313" key="2">
    <source>
        <dbReference type="Proteomes" id="UP000262583"/>
    </source>
</evidence>
<dbReference type="AlphaFoldDB" id="A0A2Z4Y7H6"/>
<accession>A0A2Z4Y7H6</accession>